<keyword evidence="8" id="KW-1185">Reference proteome</keyword>
<dbReference type="AlphaFoldDB" id="A0A0C3RUD4"/>
<dbReference type="SUPFAM" id="SSF144232">
    <property type="entry name" value="HIT/MYND zinc finger-like"/>
    <property type="match status" value="1"/>
</dbReference>
<dbReference type="GO" id="GO:0008270">
    <property type="term" value="F:zinc ion binding"/>
    <property type="evidence" value="ECO:0007669"/>
    <property type="project" value="UniProtKB-KW"/>
</dbReference>
<proteinExistence type="predicted"/>
<sequence>MRFVNIHRAIALSHIVWNILCVTGIVKGGTKFGRHNRGSEIRDMFTQTRNATGVDGTVRVDKDLLKTSEYACSSCGTPESRLPPTQRMLRCSGCNVIGRTMVYCSRKCQREDWSEGRPTPHKQICGRASEKRNIPV</sequence>
<feature type="signal peptide" evidence="5">
    <location>
        <begin position="1"/>
        <end position="28"/>
    </location>
</feature>
<feature type="chain" id="PRO_5002181118" description="MYND-type domain-containing protein" evidence="5">
    <location>
        <begin position="29"/>
        <end position="136"/>
    </location>
</feature>
<dbReference type="Pfam" id="PF01753">
    <property type="entry name" value="zf-MYND"/>
    <property type="match status" value="1"/>
</dbReference>
<evidence type="ECO:0000313" key="8">
    <source>
        <dbReference type="Proteomes" id="UP000053257"/>
    </source>
</evidence>
<keyword evidence="2 4" id="KW-0863">Zinc-finger</keyword>
<dbReference type="Proteomes" id="UP000053257">
    <property type="component" value="Unassembled WGS sequence"/>
</dbReference>
<evidence type="ECO:0000256" key="4">
    <source>
        <dbReference type="PROSITE-ProRule" id="PRU00134"/>
    </source>
</evidence>
<protein>
    <recommendedName>
        <fullName evidence="6">MYND-type domain-containing protein</fullName>
    </recommendedName>
</protein>
<gene>
    <name evidence="7" type="ORF">PHLGIDRAFT_19938</name>
</gene>
<dbReference type="Gene3D" id="6.10.140.2220">
    <property type="match status" value="1"/>
</dbReference>
<evidence type="ECO:0000259" key="6">
    <source>
        <dbReference type="PROSITE" id="PS50865"/>
    </source>
</evidence>
<keyword evidence="1" id="KW-0479">Metal-binding</keyword>
<feature type="domain" description="MYND-type" evidence="6">
    <location>
        <begin position="72"/>
        <end position="125"/>
    </location>
</feature>
<evidence type="ECO:0000256" key="1">
    <source>
        <dbReference type="ARBA" id="ARBA00022723"/>
    </source>
</evidence>
<dbReference type="OrthoDB" id="3020010at2759"/>
<evidence type="ECO:0000256" key="3">
    <source>
        <dbReference type="ARBA" id="ARBA00022833"/>
    </source>
</evidence>
<dbReference type="PROSITE" id="PS50865">
    <property type="entry name" value="ZF_MYND_2"/>
    <property type="match status" value="1"/>
</dbReference>
<evidence type="ECO:0000313" key="7">
    <source>
        <dbReference type="EMBL" id="KIP04596.1"/>
    </source>
</evidence>
<name>A0A0C3RUD4_PHLG1</name>
<reference evidence="7 8" key="1">
    <citation type="journal article" date="2014" name="PLoS Genet.">
        <title>Analysis of the Phlebiopsis gigantea genome, transcriptome and secretome provides insight into its pioneer colonization strategies of wood.</title>
        <authorList>
            <person name="Hori C."/>
            <person name="Ishida T."/>
            <person name="Igarashi K."/>
            <person name="Samejima M."/>
            <person name="Suzuki H."/>
            <person name="Master E."/>
            <person name="Ferreira P."/>
            <person name="Ruiz-Duenas F.J."/>
            <person name="Held B."/>
            <person name="Canessa P."/>
            <person name="Larrondo L.F."/>
            <person name="Schmoll M."/>
            <person name="Druzhinina I.S."/>
            <person name="Kubicek C.P."/>
            <person name="Gaskell J.A."/>
            <person name="Kersten P."/>
            <person name="St John F."/>
            <person name="Glasner J."/>
            <person name="Sabat G."/>
            <person name="Splinter BonDurant S."/>
            <person name="Syed K."/>
            <person name="Yadav J."/>
            <person name="Mgbeahuruike A.C."/>
            <person name="Kovalchuk A."/>
            <person name="Asiegbu F.O."/>
            <person name="Lackner G."/>
            <person name="Hoffmeister D."/>
            <person name="Rencoret J."/>
            <person name="Gutierrez A."/>
            <person name="Sun H."/>
            <person name="Lindquist E."/>
            <person name="Barry K."/>
            <person name="Riley R."/>
            <person name="Grigoriev I.V."/>
            <person name="Henrissat B."/>
            <person name="Kues U."/>
            <person name="Berka R.M."/>
            <person name="Martinez A.T."/>
            <person name="Covert S.F."/>
            <person name="Blanchette R.A."/>
            <person name="Cullen D."/>
        </authorList>
    </citation>
    <scope>NUCLEOTIDE SEQUENCE [LARGE SCALE GENOMIC DNA]</scope>
    <source>
        <strain evidence="7 8">11061_1 CR5-6</strain>
    </source>
</reference>
<accession>A0A0C3RUD4</accession>
<evidence type="ECO:0000256" key="5">
    <source>
        <dbReference type="SAM" id="SignalP"/>
    </source>
</evidence>
<dbReference type="EMBL" id="KN840569">
    <property type="protein sequence ID" value="KIP04596.1"/>
    <property type="molecule type" value="Genomic_DNA"/>
</dbReference>
<keyword evidence="5" id="KW-0732">Signal</keyword>
<keyword evidence="3" id="KW-0862">Zinc</keyword>
<evidence type="ECO:0000256" key="2">
    <source>
        <dbReference type="ARBA" id="ARBA00022771"/>
    </source>
</evidence>
<organism evidence="7 8">
    <name type="scientific">Phlebiopsis gigantea (strain 11061_1 CR5-6)</name>
    <name type="common">White-rot fungus</name>
    <name type="synonym">Peniophora gigantea</name>
    <dbReference type="NCBI Taxonomy" id="745531"/>
    <lineage>
        <taxon>Eukaryota</taxon>
        <taxon>Fungi</taxon>
        <taxon>Dikarya</taxon>
        <taxon>Basidiomycota</taxon>
        <taxon>Agaricomycotina</taxon>
        <taxon>Agaricomycetes</taxon>
        <taxon>Polyporales</taxon>
        <taxon>Phanerochaetaceae</taxon>
        <taxon>Phlebiopsis</taxon>
    </lineage>
</organism>
<dbReference type="InterPro" id="IPR002893">
    <property type="entry name" value="Znf_MYND"/>
</dbReference>
<dbReference type="HOGENOM" id="CLU_1876178_0_0_1"/>